<organism evidence="1 2">
    <name type="scientific">Pleurodeles waltl</name>
    <name type="common">Iberian ribbed newt</name>
    <dbReference type="NCBI Taxonomy" id="8319"/>
    <lineage>
        <taxon>Eukaryota</taxon>
        <taxon>Metazoa</taxon>
        <taxon>Chordata</taxon>
        <taxon>Craniata</taxon>
        <taxon>Vertebrata</taxon>
        <taxon>Euteleostomi</taxon>
        <taxon>Amphibia</taxon>
        <taxon>Batrachia</taxon>
        <taxon>Caudata</taxon>
        <taxon>Salamandroidea</taxon>
        <taxon>Salamandridae</taxon>
        <taxon>Pleurodelinae</taxon>
        <taxon>Pleurodeles</taxon>
    </lineage>
</organism>
<proteinExistence type="predicted"/>
<evidence type="ECO:0000313" key="2">
    <source>
        <dbReference type="Proteomes" id="UP001066276"/>
    </source>
</evidence>
<dbReference type="Proteomes" id="UP001066276">
    <property type="component" value="Chromosome 8"/>
</dbReference>
<gene>
    <name evidence="1" type="ORF">NDU88_007722</name>
</gene>
<comment type="caution">
    <text evidence="1">The sequence shown here is derived from an EMBL/GenBank/DDBJ whole genome shotgun (WGS) entry which is preliminary data.</text>
</comment>
<accession>A0AAV7NXE0</accession>
<dbReference type="EMBL" id="JANPWB010000012">
    <property type="protein sequence ID" value="KAJ1119537.1"/>
    <property type="molecule type" value="Genomic_DNA"/>
</dbReference>
<reference evidence="1" key="1">
    <citation type="journal article" date="2022" name="bioRxiv">
        <title>Sequencing and chromosome-scale assembly of the giantPleurodeles waltlgenome.</title>
        <authorList>
            <person name="Brown T."/>
            <person name="Elewa A."/>
            <person name="Iarovenko S."/>
            <person name="Subramanian E."/>
            <person name="Araus A.J."/>
            <person name="Petzold A."/>
            <person name="Susuki M."/>
            <person name="Suzuki K.-i.T."/>
            <person name="Hayashi T."/>
            <person name="Toyoda A."/>
            <person name="Oliveira C."/>
            <person name="Osipova E."/>
            <person name="Leigh N.D."/>
            <person name="Simon A."/>
            <person name="Yun M.H."/>
        </authorList>
    </citation>
    <scope>NUCLEOTIDE SEQUENCE</scope>
    <source>
        <strain evidence="1">20211129_DDA</strain>
        <tissue evidence="1">Liver</tissue>
    </source>
</reference>
<dbReference type="AlphaFoldDB" id="A0AAV7NXE0"/>
<sequence>MVLVIQDTIFESIMDPDGRCISRLRSIVGTGETWLVPQNSGNWSTGHWEIVLLRDVCTPEAKTLTKVVAVVRTGTACLSASTVPEIRRPESALRAQQGKP</sequence>
<protein>
    <submittedName>
        <fullName evidence="1">Uncharacterized protein</fullName>
    </submittedName>
</protein>
<evidence type="ECO:0000313" key="1">
    <source>
        <dbReference type="EMBL" id="KAJ1119537.1"/>
    </source>
</evidence>
<keyword evidence="2" id="KW-1185">Reference proteome</keyword>
<name>A0AAV7NXE0_PLEWA</name>